<dbReference type="Pfam" id="PF01979">
    <property type="entry name" value="Amidohydro_1"/>
    <property type="match status" value="1"/>
</dbReference>
<comment type="caution">
    <text evidence="4">The sequence shown here is derived from an EMBL/GenBank/DDBJ whole genome shotgun (WGS) entry which is preliminary data.</text>
</comment>
<reference evidence="4 5" key="1">
    <citation type="submission" date="2023-10" db="EMBL/GenBank/DDBJ databases">
        <title>Psychrosphaera aquimaarina strain SW33 isolated from seawater.</title>
        <authorList>
            <person name="Bayburt H."/>
            <person name="Kim J.M."/>
            <person name="Choi B.J."/>
            <person name="Jeon C.O."/>
        </authorList>
    </citation>
    <scope>NUCLEOTIDE SEQUENCE [LARGE SCALE GENOMIC DNA]</scope>
    <source>
        <strain evidence="4 5">KCTC 52743</strain>
    </source>
</reference>
<proteinExistence type="predicted"/>
<feature type="region of interest" description="Disordered" evidence="1">
    <location>
        <begin position="194"/>
        <end position="219"/>
    </location>
</feature>
<dbReference type="InterPro" id="IPR011059">
    <property type="entry name" value="Metal-dep_hydrolase_composite"/>
</dbReference>
<sequence>MMKLLKPSLIALSLLTSCSVLAEKIAITNTTIYTAGNSGVLTNASVVFEDGKIIELNPSSIKADVVINAEGKILTPGLISTMNQFGLVEVGAVSGSRDGSAKKADINFDPLYAYNAETTLIPFARKGGITRSLIAPSSWDSVFPGQAFTILMNSEFDSVIDTKTAVIANFGGASKDSRASSLIELIEKLKGQQKKLKDAEQASAKEEGDKPAKAKEPSDEEVTLTALLNGEKPLIASASRSSDLLQLIKIKQQYGVNILISGGEDAARVKSELANSEIPVMIKVVSNLPGSFDSLHASLTTAGELEKAGVKVILFSSDSHMAKNLRLDAGNAISYGMSEQGALKAMTSNVADVFNMDAGEIAVGKSADLVLWSADPFEISSKVESLWINGEQVSTESRQDKLRDRYISKENKPRGYIKP</sequence>
<evidence type="ECO:0000256" key="2">
    <source>
        <dbReference type="SAM" id="SignalP"/>
    </source>
</evidence>
<feature type="signal peptide" evidence="2">
    <location>
        <begin position="1"/>
        <end position="22"/>
    </location>
</feature>
<accession>A0ABU3QW25</accession>
<name>A0ABU3QW25_9GAMM</name>
<dbReference type="PANTHER" id="PTHR43135">
    <property type="entry name" value="ALPHA-D-RIBOSE 1-METHYLPHOSPHONATE 5-TRIPHOSPHATE DIPHOSPHATASE"/>
    <property type="match status" value="1"/>
</dbReference>
<keyword evidence="2" id="KW-0732">Signal</keyword>
<evidence type="ECO:0000313" key="5">
    <source>
        <dbReference type="Proteomes" id="UP001257914"/>
    </source>
</evidence>
<dbReference type="PROSITE" id="PS51257">
    <property type="entry name" value="PROKAR_LIPOPROTEIN"/>
    <property type="match status" value="1"/>
</dbReference>
<feature type="chain" id="PRO_5045567801" evidence="2">
    <location>
        <begin position="23"/>
        <end position="419"/>
    </location>
</feature>
<feature type="domain" description="Amidohydrolase-related" evidence="3">
    <location>
        <begin position="259"/>
        <end position="393"/>
    </location>
</feature>
<evidence type="ECO:0000259" key="3">
    <source>
        <dbReference type="Pfam" id="PF01979"/>
    </source>
</evidence>
<dbReference type="InterPro" id="IPR051781">
    <property type="entry name" value="Metallo-dep_Hydrolase"/>
</dbReference>
<dbReference type="Gene3D" id="2.30.40.10">
    <property type="entry name" value="Urease, subunit C, domain 1"/>
    <property type="match status" value="1"/>
</dbReference>
<evidence type="ECO:0000256" key="1">
    <source>
        <dbReference type="SAM" id="MobiDB-lite"/>
    </source>
</evidence>
<gene>
    <name evidence="4" type="ORF">RT723_00195</name>
</gene>
<dbReference type="PANTHER" id="PTHR43135:SF3">
    <property type="entry name" value="ALPHA-D-RIBOSE 1-METHYLPHOSPHONATE 5-TRIPHOSPHATE DIPHOSPHATASE"/>
    <property type="match status" value="1"/>
</dbReference>
<feature type="compositionally biased region" description="Basic and acidic residues" evidence="1">
    <location>
        <begin position="194"/>
        <end position="217"/>
    </location>
</feature>
<dbReference type="SUPFAM" id="SSF51338">
    <property type="entry name" value="Composite domain of metallo-dependent hydrolases"/>
    <property type="match status" value="1"/>
</dbReference>
<dbReference type="Gene3D" id="3.20.20.140">
    <property type="entry name" value="Metal-dependent hydrolases"/>
    <property type="match status" value="1"/>
</dbReference>
<dbReference type="InterPro" id="IPR006680">
    <property type="entry name" value="Amidohydro-rel"/>
</dbReference>
<organism evidence="4 5">
    <name type="scientific">Psychrosphaera aquimarina</name>
    <dbReference type="NCBI Taxonomy" id="2044854"/>
    <lineage>
        <taxon>Bacteria</taxon>
        <taxon>Pseudomonadati</taxon>
        <taxon>Pseudomonadota</taxon>
        <taxon>Gammaproteobacteria</taxon>
        <taxon>Alteromonadales</taxon>
        <taxon>Pseudoalteromonadaceae</taxon>
        <taxon>Psychrosphaera</taxon>
    </lineage>
</organism>
<keyword evidence="5" id="KW-1185">Reference proteome</keyword>
<protein>
    <submittedName>
        <fullName evidence="4">Amidohydrolase family protein</fullName>
    </submittedName>
</protein>
<dbReference type="Proteomes" id="UP001257914">
    <property type="component" value="Unassembled WGS sequence"/>
</dbReference>
<dbReference type="EMBL" id="JAWCUA010000001">
    <property type="protein sequence ID" value="MDU0111462.1"/>
    <property type="molecule type" value="Genomic_DNA"/>
</dbReference>
<evidence type="ECO:0000313" key="4">
    <source>
        <dbReference type="EMBL" id="MDU0111462.1"/>
    </source>
</evidence>